<gene>
    <name evidence="2" type="ORF">JCGZ_00009</name>
</gene>
<reference evidence="2 3" key="1">
    <citation type="journal article" date="2014" name="PLoS ONE">
        <title>Global Analysis of Gene Expression Profiles in Physic Nut (Jatropha curcas L.) Seedlings Exposed to Salt Stress.</title>
        <authorList>
            <person name="Zhang L."/>
            <person name="Zhang C."/>
            <person name="Wu P."/>
            <person name="Chen Y."/>
            <person name="Li M."/>
            <person name="Jiang H."/>
            <person name="Wu G."/>
        </authorList>
    </citation>
    <scope>NUCLEOTIDE SEQUENCE [LARGE SCALE GENOMIC DNA]</scope>
    <source>
        <strain evidence="3">cv. GZQX0401</strain>
        <tissue evidence="2">Young leaves</tissue>
    </source>
</reference>
<protein>
    <submittedName>
        <fullName evidence="2">Uncharacterized protein</fullName>
    </submittedName>
</protein>
<dbReference type="OrthoDB" id="1927969at2759"/>
<dbReference type="GO" id="GO:0080044">
    <property type="term" value="F:quercetin 7-O-glucosyltransferase activity"/>
    <property type="evidence" value="ECO:0007669"/>
    <property type="project" value="TreeGrafter"/>
</dbReference>
<accession>A0A067J8U7</accession>
<dbReference type="EMBL" id="KK919942">
    <property type="protein sequence ID" value="KDP20177.1"/>
    <property type="molecule type" value="Genomic_DNA"/>
</dbReference>
<dbReference type="STRING" id="180498.A0A067J8U7"/>
<dbReference type="AlphaFoldDB" id="A0A067J8U7"/>
<keyword evidence="3" id="KW-1185">Reference proteome</keyword>
<dbReference type="PANTHER" id="PTHR11926:SF774">
    <property type="entry name" value="UDP-GLYCOSYLTRANSFERASE 85A1-RELATED"/>
    <property type="match status" value="1"/>
</dbReference>
<evidence type="ECO:0000313" key="2">
    <source>
        <dbReference type="EMBL" id="KDP20177.1"/>
    </source>
</evidence>
<dbReference type="Proteomes" id="UP000027138">
    <property type="component" value="Unassembled WGS sequence"/>
</dbReference>
<sequence>MNPDVKREEISFLVKEMMENENGKKMKGKAMEWKQMAEETTKIGGSSYENFNKFMEDVLCYGK</sequence>
<dbReference type="SUPFAM" id="SSF53756">
    <property type="entry name" value="UDP-Glycosyltransferase/glycogen phosphorylase"/>
    <property type="match status" value="1"/>
</dbReference>
<dbReference type="PANTHER" id="PTHR11926">
    <property type="entry name" value="GLUCOSYL/GLUCURONOSYL TRANSFERASES"/>
    <property type="match status" value="1"/>
</dbReference>
<proteinExistence type="inferred from homology"/>
<evidence type="ECO:0000313" key="3">
    <source>
        <dbReference type="Proteomes" id="UP000027138"/>
    </source>
</evidence>
<dbReference type="Gene3D" id="3.40.50.2000">
    <property type="entry name" value="Glycogen Phosphorylase B"/>
    <property type="match status" value="2"/>
</dbReference>
<dbReference type="GO" id="GO:0080043">
    <property type="term" value="F:quercetin 3-O-glucosyltransferase activity"/>
    <property type="evidence" value="ECO:0007669"/>
    <property type="project" value="TreeGrafter"/>
</dbReference>
<name>A0A067J8U7_JATCU</name>
<comment type="similarity">
    <text evidence="1">Belongs to the UDP-glycosyltransferase family.</text>
</comment>
<evidence type="ECO:0000256" key="1">
    <source>
        <dbReference type="ARBA" id="ARBA00009995"/>
    </source>
</evidence>
<organism evidence="2 3">
    <name type="scientific">Jatropha curcas</name>
    <name type="common">Barbados nut</name>
    <dbReference type="NCBI Taxonomy" id="180498"/>
    <lineage>
        <taxon>Eukaryota</taxon>
        <taxon>Viridiplantae</taxon>
        <taxon>Streptophyta</taxon>
        <taxon>Embryophyta</taxon>
        <taxon>Tracheophyta</taxon>
        <taxon>Spermatophyta</taxon>
        <taxon>Magnoliopsida</taxon>
        <taxon>eudicotyledons</taxon>
        <taxon>Gunneridae</taxon>
        <taxon>Pentapetalae</taxon>
        <taxon>rosids</taxon>
        <taxon>fabids</taxon>
        <taxon>Malpighiales</taxon>
        <taxon>Euphorbiaceae</taxon>
        <taxon>Crotonoideae</taxon>
        <taxon>Jatropheae</taxon>
        <taxon>Jatropha</taxon>
    </lineage>
</organism>